<evidence type="ECO:0000313" key="2">
    <source>
        <dbReference type="Proteomes" id="UP000740413"/>
    </source>
</evidence>
<comment type="caution">
    <text evidence="1">The sequence shown here is derived from an EMBL/GenBank/DDBJ whole genome shotgun (WGS) entry which is preliminary data.</text>
</comment>
<keyword evidence="2" id="KW-1185">Reference proteome</keyword>
<reference evidence="1 2" key="1">
    <citation type="submission" date="2020-06" db="EMBL/GenBank/DDBJ databases">
        <authorList>
            <person name="Isaeva M.P."/>
            <person name="Chernysheva N.Y."/>
        </authorList>
    </citation>
    <scope>NUCLEOTIDE SEQUENCE [LARGE SCALE GENOMIC DNA]</scope>
    <source>
        <strain evidence="1 2">KMM 6746</strain>
    </source>
</reference>
<evidence type="ECO:0008006" key="3">
    <source>
        <dbReference type="Google" id="ProtNLM"/>
    </source>
</evidence>
<proteinExistence type="predicted"/>
<gene>
    <name evidence="1" type="ORF">HW347_15720</name>
</gene>
<accession>A0ABS5WIE2</accession>
<reference evidence="2" key="2">
    <citation type="submission" date="2023-07" db="EMBL/GenBank/DDBJ databases">
        <title>Zobellia barbeyronii sp. nov., a new marine flavobacterium, isolated from green and red algae.</title>
        <authorList>
            <person name="Nedashkovskaya O.I."/>
            <person name="Otstavnykh N."/>
            <person name="Zhukova N."/>
            <person name="Guzev K."/>
            <person name="Chausova V."/>
            <person name="Tekutyeva L."/>
            <person name="Mikhailov V."/>
            <person name="Isaeva M."/>
        </authorList>
    </citation>
    <scope>NUCLEOTIDE SEQUENCE [LARGE SCALE GENOMIC DNA]</scope>
    <source>
        <strain evidence="2">KMM 6746</strain>
    </source>
</reference>
<name>A0ABS5WIE2_9FLAO</name>
<organism evidence="1 2">
    <name type="scientific">Zobellia barbeyronii</name>
    <dbReference type="NCBI Taxonomy" id="2748009"/>
    <lineage>
        <taxon>Bacteria</taxon>
        <taxon>Pseudomonadati</taxon>
        <taxon>Bacteroidota</taxon>
        <taxon>Flavobacteriia</taxon>
        <taxon>Flavobacteriales</taxon>
        <taxon>Flavobacteriaceae</taxon>
        <taxon>Zobellia</taxon>
    </lineage>
</organism>
<sequence>MRVYILAFIIFSLSVQHVFSQDDYRNKSSDINSYLTFSPLSLLDIYSPRLRVGYIQHLGGHWKLGLDLGAGGGTGLFSQRESEDGSLFEVRPEIYYRLGKGSRTPKYISAEFFYIDESITLLNDGYQRKDGVDFLYDKADFNRQKYGMHLKFGLFLNLGSRLGFNFYGGLGFRFKDVTFGNLVNAREGSAERPRHGFRTIYEKEESDFRPNPSLGVKFYYKL</sequence>
<dbReference type="EMBL" id="JACATN010000004">
    <property type="protein sequence ID" value="MBT2162716.1"/>
    <property type="molecule type" value="Genomic_DNA"/>
</dbReference>
<dbReference type="RefSeq" id="WP_214612702.1">
    <property type="nucleotide sequence ID" value="NZ_JACATN010000004.1"/>
</dbReference>
<dbReference type="Proteomes" id="UP000740413">
    <property type="component" value="Unassembled WGS sequence"/>
</dbReference>
<evidence type="ECO:0000313" key="1">
    <source>
        <dbReference type="EMBL" id="MBT2162716.1"/>
    </source>
</evidence>
<protein>
    <recommendedName>
        <fullName evidence="3">Outer membrane protein beta-barrel domain-containing protein</fullName>
    </recommendedName>
</protein>